<accession>A0A9X6NFQ7</accession>
<evidence type="ECO:0000256" key="3">
    <source>
        <dbReference type="RuleBase" id="RU361203"/>
    </source>
</evidence>
<dbReference type="PANTHER" id="PTHR45867">
    <property type="entry name" value="PURPLE ACID PHOSPHATASE"/>
    <property type="match status" value="1"/>
</dbReference>
<dbReference type="PANTHER" id="PTHR45867:SF3">
    <property type="entry name" value="ACID PHOSPHATASE TYPE 7"/>
    <property type="match status" value="1"/>
</dbReference>
<gene>
    <name evidence="6" type="ORF">BV898_16318</name>
</gene>
<sequence>MDFFAAVTYLLVGTSSVSGLIIPRPAMEATNLPEQIHLSWSGNPTEMYVTWATPSPSTVTSVKFGLDAANLTSTATGTSTVFVDGAKAHKVRYIHRVTLVNLVPATRYYYSCGSDAGWATVYTFRSIQAGTEWSPRLLVYGDMGSVNARSLQEMTKEVQADRYDLVLHVGDFAYDMDNSNGDVGDDFLRALEPLAAIIPYVTVVGNHEQKYNFSHYRNRFTCPGNDEGMFYSINVGPLHLTVMSTEFYFFLRYGVTQIYNQYYWLAKDLTAAAENADNGWIFVAGHRPMYCSNPDMVDCNPRGNIDYAVIDSVWVQKTQPGRPVWYRGSKQTGRLLHSDRKSNARTEG</sequence>
<dbReference type="EC" id="3.1.3.2" evidence="3"/>
<dbReference type="Pfam" id="PF16656">
    <property type="entry name" value="Pur_ac_phosph_N"/>
    <property type="match status" value="1"/>
</dbReference>
<evidence type="ECO:0000313" key="7">
    <source>
        <dbReference type="Proteomes" id="UP000192578"/>
    </source>
</evidence>
<dbReference type="Gene3D" id="2.60.40.380">
    <property type="entry name" value="Purple acid phosphatase-like, N-terminal"/>
    <property type="match status" value="1"/>
</dbReference>
<feature type="chain" id="PRO_5041018598" description="Purple acid phosphatase" evidence="3">
    <location>
        <begin position="20"/>
        <end position="348"/>
    </location>
</feature>
<keyword evidence="7" id="KW-1185">Reference proteome</keyword>
<proteinExistence type="inferred from homology"/>
<dbReference type="Proteomes" id="UP000192578">
    <property type="component" value="Unassembled WGS sequence"/>
</dbReference>
<dbReference type="InterPro" id="IPR008963">
    <property type="entry name" value="Purple_acid_Pase-like_N"/>
</dbReference>
<comment type="similarity">
    <text evidence="3">Belongs to the metallophosphoesterase superfamily. Purple acid phosphatase family.</text>
</comment>
<dbReference type="CDD" id="cd00839">
    <property type="entry name" value="MPP_PAPs"/>
    <property type="match status" value="1"/>
</dbReference>
<dbReference type="GO" id="GO:0046872">
    <property type="term" value="F:metal ion binding"/>
    <property type="evidence" value="ECO:0007669"/>
    <property type="project" value="InterPro"/>
</dbReference>
<dbReference type="AlphaFoldDB" id="A0A9X6NFQ7"/>
<keyword evidence="2" id="KW-0325">Glycoprotein</keyword>
<name>A0A9X6NFQ7_HYPEX</name>
<dbReference type="SUPFAM" id="SSF49363">
    <property type="entry name" value="Purple acid phosphatase, N-terminal domain"/>
    <property type="match status" value="1"/>
</dbReference>
<feature type="signal peptide" evidence="3">
    <location>
        <begin position="1"/>
        <end position="19"/>
    </location>
</feature>
<dbReference type="InterPro" id="IPR029052">
    <property type="entry name" value="Metallo-depent_PP-like"/>
</dbReference>
<evidence type="ECO:0000256" key="2">
    <source>
        <dbReference type="ARBA" id="ARBA00023180"/>
    </source>
</evidence>
<evidence type="ECO:0000259" key="5">
    <source>
        <dbReference type="Pfam" id="PF16656"/>
    </source>
</evidence>
<evidence type="ECO:0000256" key="1">
    <source>
        <dbReference type="ARBA" id="ARBA00022729"/>
    </source>
</evidence>
<dbReference type="InterPro" id="IPR041792">
    <property type="entry name" value="MPP_PAP"/>
</dbReference>
<dbReference type="EMBL" id="MTYJ01000241">
    <property type="protein sequence ID" value="OWA51856.1"/>
    <property type="molecule type" value="Genomic_DNA"/>
</dbReference>
<dbReference type="OrthoDB" id="45007at2759"/>
<evidence type="ECO:0000259" key="4">
    <source>
        <dbReference type="Pfam" id="PF00149"/>
    </source>
</evidence>
<dbReference type="SUPFAM" id="SSF56300">
    <property type="entry name" value="Metallo-dependent phosphatases"/>
    <property type="match status" value="1"/>
</dbReference>
<dbReference type="Gene3D" id="3.60.21.10">
    <property type="match status" value="1"/>
</dbReference>
<keyword evidence="3" id="KW-0378">Hydrolase</keyword>
<reference evidence="7" key="1">
    <citation type="submission" date="2017-01" db="EMBL/GenBank/DDBJ databases">
        <title>Comparative genomics of anhydrobiosis in the tardigrade Hypsibius dujardini.</title>
        <authorList>
            <person name="Yoshida Y."/>
            <person name="Koutsovoulos G."/>
            <person name="Laetsch D."/>
            <person name="Stevens L."/>
            <person name="Kumar S."/>
            <person name="Horikawa D."/>
            <person name="Ishino K."/>
            <person name="Komine S."/>
            <person name="Tomita M."/>
            <person name="Blaxter M."/>
            <person name="Arakawa K."/>
        </authorList>
    </citation>
    <scope>NUCLEOTIDE SEQUENCE [LARGE SCALE GENOMIC DNA]</scope>
    <source>
        <strain evidence="7">Z151</strain>
    </source>
</reference>
<comment type="caution">
    <text evidence="6">The sequence shown here is derived from an EMBL/GenBank/DDBJ whole genome shotgun (WGS) entry which is preliminary data.</text>
</comment>
<dbReference type="InterPro" id="IPR004843">
    <property type="entry name" value="Calcineurin-like_PHP"/>
</dbReference>
<feature type="domain" description="Calcineurin-like phosphoesterase" evidence="4">
    <location>
        <begin position="136"/>
        <end position="306"/>
    </location>
</feature>
<protein>
    <recommendedName>
        <fullName evidence="3">Purple acid phosphatase</fullName>
        <ecNumber evidence="3">3.1.3.2</ecNumber>
    </recommendedName>
</protein>
<organism evidence="6 7">
    <name type="scientific">Hypsibius exemplaris</name>
    <name type="common">Freshwater tardigrade</name>
    <dbReference type="NCBI Taxonomy" id="2072580"/>
    <lineage>
        <taxon>Eukaryota</taxon>
        <taxon>Metazoa</taxon>
        <taxon>Ecdysozoa</taxon>
        <taxon>Tardigrada</taxon>
        <taxon>Eutardigrada</taxon>
        <taxon>Parachela</taxon>
        <taxon>Hypsibioidea</taxon>
        <taxon>Hypsibiidae</taxon>
        <taxon>Hypsibius</taxon>
    </lineage>
</organism>
<comment type="catalytic activity">
    <reaction evidence="3">
        <text>a phosphate monoester + H2O = an alcohol + phosphate</text>
        <dbReference type="Rhea" id="RHEA:15017"/>
        <dbReference type="ChEBI" id="CHEBI:15377"/>
        <dbReference type="ChEBI" id="CHEBI:30879"/>
        <dbReference type="ChEBI" id="CHEBI:43474"/>
        <dbReference type="ChEBI" id="CHEBI:67140"/>
        <dbReference type="EC" id="3.1.3.2"/>
    </reaction>
</comment>
<evidence type="ECO:0000313" key="6">
    <source>
        <dbReference type="EMBL" id="OWA51856.1"/>
    </source>
</evidence>
<keyword evidence="1 3" id="KW-0732">Signal</keyword>
<dbReference type="InterPro" id="IPR015914">
    <property type="entry name" value="PAPs_N"/>
</dbReference>
<dbReference type="GO" id="GO:0003993">
    <property type="term" value="F:acid phosphatase activity"/>
    <property type="evidence" value="ECO:0007669"/>
    <property type="project" value="UniProtKB-EC"/>
</dbReference>
<feature type="domain" description="Purple acid phosphatase N-terminal" evidence="5">
    <location>
        <begin position="33"/>
        <end position="125"/>
    </location>
</feature>
<dbReference type="Pfam" id="PF00149">
    <property type="entry name" value="Metallophos"/>
    <property type="match status" value="1"/>
</dbReference>